<reference evidence="1" key="1">
    <citation type="submission" date="2023-11" db="EMBL/GenBank/DDBJ databases">
        <authorList>
            <person name="Poullet M."/>
        </authorList>
    </citation>
    <scope>NUCLEOTIDE SEQUENCE</scope>
    <source>
        <strain evidence="1">E1834</strain>
    </source>
</reference>
<name>A0ACB1AVL1_MELEN</name>
<dbReference type="EMBL" id="CAVMJV010000114">
    <property type="protein sequence ID" value="CAK5103545.1"/>
    <property type="molecule type" value="Genomic_DNA"/>
</dbReference>
<dbReference type="Proteomes" id="UP001497535">
    <property type="component" value="Unassembled WGS sequence"/>
</dbReference>
<protein>
    <submittedName>
        <fullName evidence="1">Uncharacterized protein</fullName>
    </submittedName>
</protein>
<evidence type="ECO:0000313" key="2">
    <source>
        <dbReference type="Proteomes" id="UP001497535"/>
    </source>
</evidence>
<gene>
    <name evidence="1" type="ORF">MENTE1834_LOCUS42781</name>
</gene>
<sequence>MSTSLPVNTRLLEFTTDLLIKKKVAIWGINLLKTSILIFTQGNSNWLTNIHPLLFCLCLKARYFDNIEPFLKIDVTQLLKQSYSAVSFQTSQQQQQNVSEVTSTDNSNTSTTQRQQPPQSSTTTTTAPTNSSSLTSTAVSFLQKAVNTVSGTFGNPKSDVPCNKPTLQSLFFLIYFWGCLKMGEGRGGDFSLIEFFRLFHY</sequence>
<comment type="caution">
    <text evidence="1">The sequence shown here is derived from an EMBL/GenBank/DDBJ whole genome shotgun (WGS) entry which is preliminary data.</text>
</comment>
<proteinExistence type="predicted"/>
<accession>A0ACB1AVL1</accession>
<organism evidence="1 2">
    <name type="scientific">Meloidogyne enterolobii</name>
    <name type="common">Root-knot nematode worm</name>
    <name type="synonym">Meloidogyne mayaguensis</name>
    <dbReference type="NCBI Taxonomy" id="390850"/>
    <lineage>
        <taxon>Eukaryota</taxon>
        <taxon>Metazoa</taxon>
        <taxon>Ecdysozoa</taxon>
        <taxon>Nematoda</taxon>
        <taxon>Chromadorea</taxon>
        <taxon>Rhabditida</taxon>
        <taxon>Tylenchina</taxon>
        <taxon>Tylenchomorpha</taxon>
        <taxon>Tylenchoidea</taxon>
        <taxon>Meloidogynidae</taxon>
        <taxon>Meloidogyninae</taxon>
        <taxon>Meloidogyne</taxon>
    </lineage>
</organism>
<keyword evidence="2" id="KW-1185">Reference proteome</keyword>
<evidence type="ECO:0000313" key="1">
    <source>
        <dbReference type="EMBL" id="CAK5103545.1"/>
    </source>
</evidence>